<protein>
    <submittedName>
        <fullName evidence="2">Type I-E CRISPR-associated protein Cse2/CasB</fullName>
    </submittedName>
</protein>
<dbReference type="NCBIfam" id="TIGR02548">
    <property type="entry name" value="casB_cse2"/>
    <property type="match status" value="1"/>
</dbReference>
<name>A0A255XXG2_9PROT</name>
<evidence type="ECO:0000313" key="3">
    <source>
        <dbReference type="Proteomes" id="UP000216361"/>
    </source>
</evidence>
<evidence type="ECO:0000256" key="1">
    <source>
        <dbReference type="SAM" id="MobiDB-lite"/>
    </source>
</evidence>
<keyword evidence="3" id="KW-1185">Reference proteome</keyword>
<dbReference type="Gene3D" id="1.10.520.40">
    <property type="entry name" value="CRISPR-associated protein Cse2"/>
    <property type="match status" value="1"/>
</dbReference>
<reference evidence="2 3" key="1">
    <citation type="submission" date="2017-07" db="EMBL/GenBank/DDBJ databases">
        <title>Elstera cyanobacteriorum sp. nov., a novel bacterium isolated from cyanobacterial aggregates in a eutrophic lake.</title>
        <authorList>
            <person name="Cai H."/>
        </authorList>
    </citation>
    <scope>NUCLEOTIDE SEQUENCE [LARGE SCALE GENOMIC DNA]</scope>
    <source>
        <strain evidence="2 3">TH019</strain>
    </source>
</reference>
<dbReference type="Pfam" id="PF09485">
    <property type="entry name" value="CRISPR_Cse2"/>
    <property type="match status" value="1"/>
</dbReference>
<proteinExistence type="predicted"/>
<evidence type="ECO:0000313" key="2">
    <source>
        <dbReference type="EMBL" id="OYQ21602.1"/>
    </source>
</evidence>
<dbReference type="Proteomes" id="UP000216361">
    <property type="component" value="Unassembled WGS sequence"/>
</dbReference>
<dbReference type="AlphaFoldDB" id="A0A255XXG2"/>
<dbReference type="InterPro" id="IPR013382">
    <property type="entry name" value="CRISPR-assoc_prot_Cse2"/>
</dbReference>
<feature type="compositionally biased region" description="Low complexity" evidence="1">
    <location>
        <begin position="88"/>
        <end position="104"/>
    </location>
</feature>
<dbReference type="OrthoDB" id="7274589at2"/>
<comment type="caution">
    <text evidence="2">The sequence shown here is derived from an EMBL/GenBank/DDBJ whole genome shotgun (WGS) entry which is preliminary data.</text>
</comment>
<dbReference type="RefSeq" id="WP_094407110.1">
    <property type="nucleotide sequence ID" value="NZ_BMJZ01000010.1"/>
</dbReference>
<organism evidence="2 3">
    <name type="scientific">Elstera cyanobacteriorum</name>
    <dbReference type="NCBI Taxonomy" id="2022747"/>
    <lineage>
        <taxon>Bacteria</taxon>
        <taxon>Pseudomonadati</taxon>
        <taxon>Pseudomonadota</taxon>
        <taxon>Alphaproteobacteria</taxon>
        <taxon>Rhodospirillales</taxon>
        <taxon>Rhodospirillaceae</taxon>
        <taxon>Elstera</taxon>
    </lineage>
</organism>
<accession>A0A255XXG2</accession>
<feature type="region of interest" description="Disordered" evidence="1">
    <location>
        <begin position="88"/>
        <end position="114"/>
    </location>
</feature>
<sequence>MTRFETVQRVVWRWWADLQENHNRGGRAQIRRAVSAEDLLLVPQVQRLYRELDLRGGLPTGSLESSFAQVAATATVVATVTVAVAADPPADDAPVPGRPLAELLGPPPGESDSTHALLKPLRFRRLLQADDSDPMILARDLRRAVRLLKPGAGLDVGTLGASLLAWGPKIRTRWAFDYYRGGEFSASPEPHEMERP</sequence>
<dbReference type="InterPro" id="IPR038287">
    <property type="entry name" value="Cse2_sf"/>
</dbReference>
<gene>
    <name evidence="2" type="primary">casB</name>
    <name evidence="2" type="ORF">CHR90_01740</name>
</gene>
<dbReference type="EMBL" id="NOXS01000021">
    <property type="protein sequence ID" value="OYQ21602.1"/>
    <property type="molecule type" value="Genomic_DNA"/>
</dbReference>